<feature type="region of interest" description="Disordered" evidence="1">
    <location>
        <begin position="167"/>
        <end position="190"/>
    </location>
</feature>
<evidence type="ECO:0000256" key="1">
    <source>
        <dbReference type="SAM" id="MobiDB-lite"/>
    </source>
</evidence>
<name>A0A424Z386_9EURY</name>
<comment type="caution">
    <text evidence="2">The sequence shown here is derived from an EMBL/GenBank/DDBJ whole genome shotgun (WGS) entry which is preliminary data.</text>
</comment>
<sequence>MEFKNPFKKEVSPDELKTKLAVSEQRLATREKELKSKQKKARDEAKEALSKGNDRDYRVASKRYSMIDGQVHTISSMIEMAQSMKDVIEMQIGLKDVVPIGEDLGQWQKQLGFDTNKLESAVTNIRTSMDKVNNASNIMTSTMDAAMSGGEELSDVQDSLRSELLAELSSETPQQDELSKKIESEIEEKE</sequence>
<proteinExistence type="predicted"/>
<protein>
    <recommendedName>
        <fullName evidence="4">Snf7 family protein</fullName>
    </recommendedName>
</protein>
<feature type="region of interest" description="Disordered" evidence="1">
    <location>
        <begin position="27"/>
        <end position="53"/>
    </location>
</feature>
<organism evidence="2 3">
    <name type="scientific">Methanosalsum natronophilum</name>
    <dbReference type="NCBI Taxonomy" id="768733"/>
    <lineage>
        <taxon>Archaea</taxon>
        <taxon>Methanobacteriati</taxon>
        <taxon>Methanobacteriota</taxon>
        <taxon>Stenosarchaea group</taxon>
        <taxon>Methanomicrobia</taxon>
        <taxon>Methanosarcinales</taxon>
        <taxon>Methanosarcinaceae</taxon>
        <taxon>Methanosalsum</taxon>
    </lineage>
</organism>
<dbReference type="EMBL" id="QZAB01000175">
    <property type="protein sequence ID" value="RQD88917.1"/>
    <property type="molecule type" value="Genomic_DNA"/>
</dbReference>
<gene>
    <name evidence="2" type="ORF">D5R95_02625</name>
</gene>
<evidence type="ECO:0008006" key="4">
    <source>
        <dbReference type="Google" id="ProtNLM"/>
    </source>
</evidence>
<dbReference type="AlphaFoldDB" id="A0A424Z386"/>
<evidence type="ECO:0000313" key="2">
    <source>
        <dbReference type="EMBL" id="RQD88917.1"/>
    </source>
</evidence>
<dbReference type="Proteomes" id="UP000284763">
    <property type="component" value="Unassembled WGS sequence"/>
</dbReference>
<evidence type="ECO:0000313" key="3">
    <source>
        <dbReference type="Proteomes" id="UP000284763"/>
    </source>
</evidence>
<accession>A0A424Z386</accession>
<reference evidence="2 3" key="1">
    <citation type="submission" date="2018-08" db="EMBL/GenBank/DDBJ databases">
        <title>The metabolism and importance of syntrophic acetate oxidation coupled to methane or sulfide production in haloalkaline environments.</title>
        <authorList>
            <person name="Timmers P.H.A."/>
            <person name="Vavourakis C.D."/>
            <person name="Sorokin D.Y."/>
            <person name="Sinninghe Damste J.S."/>
            <person name="Muyzer G."/>
            <person name="Stams A.J.M."/>
            <person name="Plugge C.M."/>
        </authorList>
    </citation>
    <scope>NUCLEOTIDE SEQUENCE [LARGE SCALE GENOMIC DNA]</scope>
    <source>
        <strain evidence="2">MSAO_Arc3</strain>
    </source>
</reference>